<dbReference type="GO" id="GO:0006281">
    <property type="term" value="P:DNA repair"/>
    <property type="evidence" value="ECO:0007669"/>
    <property type="project" value="TreeGrafter"/>
</dbReference>
<comment type="caution">
    <text evidence="5">The sequence shown here is derived from an EMBL/GenBank/DDBJ whole genome shotgun (WGS) entry which is preliminary data.</text>
</comment>
<dbReference type="GO" id="GO:0016787">
    <property type="term" value="F:hydrolase activity"/>
    <property type="evidence" value="ECO:0007669"/>
    <property type="project" value="UniProtKB-KW"/>
</dbReference>
<organism evidence="5 6">
    <name type="scientific">Colletotrichum siamense</name>
    <name type="common">Anthracnose fungus</name>
    <dbReference type="NCBI Taxonomy" id="690259"/>
    <lineage>
        <taxon>Eukaryota</taxon>
        <taxon>Fungi</taxon>
        <taxon>Dikarya</taxon>
        <taxon>Ascomycota</taxon>
        <taxon>Pezizomycotina</taxon>
        <taxon>Sordariomycetes</taxon>
        <taxon>Hypocreomycetidae</taxon>
        <taxon>Glomerellales</taxon>
        <taxon>Glomerellaceae</taxon>
        <taxon>Colletotrichum</taxon>
        <taxon>Colletotrichum gloeosporioides species complex</taxon>
    </lineage>
</organism>
<dbReference type="GO" id="GO:0008094">
    <property type="term" value="F:ATP-dependent activity, acting on DNA"/>
    <property type="evidence" value="ECO:0007669"/>
    <property type="project" value="TreeGrafter"/>
</dbReference>
<reference evidence="5" key="1">
    <citation type="submission" date="2019-06" db="EMBL/GenBank/DDBJ databases">
        <authorList>
            <person name="Gan P."/>
            <person name="Shirasu K."/>
        </authorList>
    </citation>
    <scope>NUCLEOTIDE SEQUENCE [LARGE SCALE GENOMIC DNA]</scope>
    <source>
        <strain evidence="5">CAD2</strain>
    </source>
</reference>
<dbReference type="GO" id="GO:0005524">
    <property type="term" value="F:ATP binding"/>
    <property type="evidence" value="ECO:0007669"/>
    <property type="project" value="UniProtKB-KW"/>
</dbReference>
<evidence type="ECO:0000259" key="4">
    <source>
        <dbReference type="PROSITE" id="PS51192"/>
    </source>
</evidence>
<dbReference type="InterPro" id="IPR014001">
    <property type="entry name" value="Helicase_ATP-bd"/>
</dbReference>
<dbReference type="CDD" id="cd18793">
    <property type="entry name" value="SF2_C_SNF"/>
    <property type="match status" value="1"/>
</dbReference>
<feature type="domain" description="Helicase ATP-binding" evidence="4">
    <location>
        <begin position="256"/>
        <end position="438"/>
    </location>
</feature>
<dbReference type="SMART" id="SM00487">
    <property type="entry name" value="DEXDc"/>
    <property type="match status" value="1"/>
</dbReference>
<gene>
    <name evidence="5" type="ORF">CGCSCA2_v005981</name>
</gene>
<dbReference type="InterPro" id="IPR027417">
    <property type="entry name" value="P-loop_NTPase"/>
</dbReference>
<keyword evidence="6" id="KW-1185">Reference proteome</keyword>
<dbReference type="Pfam" id="PF00271">
    <property type="entry name" value="Helicase_C"/>
    <property type="match status" value="1"/>
</dbReference>
<dbReference type="InterPro" id="IPR000330">
    <property type="entry name" value="SNF2_N"/>
</dbReference>
<dbReference type="InterPro" id="IPR001650">
    <property type="entry name" value="Helicase_C-like"/>
</dbReference>
<dbReference type="InterPro" id="IPR050628">
    <property type="entry name" value="SNF2_RAD54_helicase_TF"/>
</dbReference>
<dbReference type="PROSITE" id="PS51192">
    <property type="entry name" value="HELICASE_ATP_BIND_1"/>
    <property type="match status" value="1"/>
</dbReference>
<dbReference type="OrthoDB" id="448448at2759"/>
<dbReference type="Gene3D" id="3.40.50.10810">
    <property type="entry name" value="Tandem AAA-ATPase domain"/>
    <property type="match status" value="1"/>
</dbReference>
<evidence type="ECO:0000313" key="6">
    <source>
        <dbReference type="Proteomes" id="UP000711996"/>
    </source>
</evidence>
<evidence type="ECO:0000256" key="1">
    <source>
        <dbReference type="ARBA" id="ARBA00022741"/>
    </source>
</evidence>
<evidence type="ECO:0000256" key="2">
    <source>
        <dbReference type="ARBA" id="ARBA00022801"/>
    </source>
</evidence>
<evidence type="ECO:0000256" key="3">
    <source>
        <dbReference type="ARBA" id="ARBA00022840"/>
    </source>
</evidence>
<sequence>MHRSFDTAFKTQEYAQHPIAGEVCFGTLLDGAALPTKAVEDCLSEECSGCVGFVTCSVRQIDGYHVLYAMGCSDEYALLDVNSSNRLHVIESIETIRYEAMVETAMVKKRRRRSNSKSAPISLSINIFGQPSVAMEAGRRLSAASIFLQHPKALHKGIEYRNPQFLLFPEDTTDMMAFVGITNDSPSARRARISDEISSILDCLSDDPSGMTFEYTEHYGLLSALKPAQRHQVQGVCFMMQREYNPDPSLDSAKIISTPNRHGGGIIADAMGLGKTLTVLTAILQSSHKAALFRDFGSISNIPQEPKIRTKATLVVVSSAQLLESWGSEMQRHLSPECLNTIAFHGQSRQDDPKALLKADIVMTTYGTLVAEEKQRKVLQQLNWFRIVLDEVSKGKTIKKYNFLFTAILKMRMLCNSGTYSNYSGSHKYLRDPQVKDTGLNLTAANYVHIVEPQWNPSVEEQAVGRALRIGQTREVTVIRYIVQDTVEQNITQLQKKKKSAAKFMFNLGTSEELDGKLEDLKFVLDLDSPTT</sequence>
<dbReference type="PANTHER" id="PTHR45626">
    <property type="entry name" value="TRANSCRIPTION TERMINATION FACTOR 2-RELATED"/>
    <property type="match status" value="1"/>
</dbReference>
<dbReference type="EMBL" id="QPMT01000015">
    <property type="protein sequence ID" value="KAF4859794.1"/>
    <property type="molecule type" value="Genomic_DNA"/>
</dbReference>
<protein>
    <submittedName>
        <fullName evidence="5">SWI/SNF-related matrix-associated actin-dependent regulator of chromatin subfamily A member 3-like 1</fullName>
    </submittedName>
</protein>
<dbReference type="Proteomes" id="UP000711996">
    <property type="component" value="Unassembled WGS sequence"/>
</dbReference>
<proteinExistence type="predicted"/>
<dbReference type="SUPFAM" id="SSF52540">
    <property type="entry name" value="P-loop containing nucleoside triphosphate hydrolases"/>
    <property type="match status" value="2"/>
</dbReference>
<name>A0A9P5EUF2_COLSI</name>
<evidence type="ECO:0000313" key="5">
    <source>
        <dbReference type="EMBL" id="KAF4859794.1"/>
    </source>
</evidence>
<keyword evidence="1" id="KW-0547">Nucleotide-binding</keyword>
<dbReference type="InterPro" id="IPR049730">
    <property type="entry name" value="SNF2/RAD54-like_C"/>
</dbReference>
<accession>A0A9P5EUF2</accession>
<keyword evidence="3" id="KW-0067">ATP-binding</keyword>
<dbReference type="Gene3D" id="3.40.50.300">
    <property type="entry name" value="P-loop containing nucleotide triphosphate hydrolases"/>
    <property type="match status" value="1"/>
</dbReference>
<dbReference type="Pfam" id="PF00176">
    <property type="entry name" value="SNF2-rel_dom"/>
    <property type="match status" value="1"/>
</dbReference>
<dbReference type="AlphaFoldDB" id="A0A9P5EUF2"/>
<dbReference type="GO" id="GO:0005634">
    <property type="term" value="C:nucleus"/>
    <property type="evidence" value="ECO:0007669"/>
    <property type="project" value="TreeGrafter"/>
</dbReference>
<keyword evidence="2" id="KW-0378">Hydrolase</keyword>
<dbReference type="InterPro" id="IPR038718">
    <property type="entry name" value="SNF2-like_sf"/>
</dbReference>